<dbReference type="AlphaFoldDB" id="F2HI99"/>
<protein>
    <submittedName>
        <fullName evidence="1">DIM1 family protein</fullName>
    </submittedName>
</protein>
<reference evidence="1 2" key="1">
    <citation type="journal article" date="2011" name="Genome Biol. Evol.">
        <title>Complete nucleomorph genome sequence of the nonphotosynthetic alga Cryptomonas paramecium reveals a core nucleomorph gene set.</title>
        <authorList>
            <person name="Tanifuji G."/>
            <person name="Onodera N.T."/>
            <person name="Wheeler T.J."/>
            <person name="Dlutek M."/>
            <person name="Donaher N."/>
            <person name="Archibald J.M."/>
        </authorList>
    </citation>
    <scope>NUCLEOTIDE SEQUENCE [LARGE SCALE GENOMIC DNA]</scope>
    <source>
        <strain evidence="1 2">CCAP977/2A</strain>
    </source>
</reference>
<geneLocation type="nucleomorph" evidence="1"/>
<dbReference type="RefSeq" id="XP_003239921.1">
    <property type="nucleotide sequence ID" value="XM_003239873.1"/>
</dbReference>
<organism evidence="1 2">
    <name type="scientific">Cryptomonas paramaecium</name>
    <dbReference type="NCBI Taxonomy" id="2898"/>
    <lineage>
        <taxon>Eukaryota</taxon>
        <taxon>Cryptophyceae</taxon>
        <taxon>Cryptomonadales</taxon>
        <taxon>Cryptomonadaceae</taxon>
        <taxon>Cryptomonas</taxon>
    </lineage>
</organism>
<keyword evidence="1" id="KW-0542">Nucleomorph</keyword>
<dbReference type="EMBL" id="CP002174">
    <property type="protein sequence ID" value="AEA39023.1"/>
    <property type="molecule type" value="Genomic_DNA"/>
</dbReference>
<name>F2HI99_9CRYP</name>
<accession>F2HI99</accession>
<evidence type="ECO:0000313" key="2">
    <source>
        <dbReference type="Proteomes" id="UP000243423"/>
    </source>
</evidence>
<dbReference type="Gene3D" id="3.40.30.10">
    <property type="entry name" value="Glutaredoxin"/>
    <property type="match status" value="1"/>
</dbReference>
<gene>
    <name evidence="1" type="primary">dib1</name>
    <name evidence="1" type="ORF">CPARA_3gp365</name>
</gene>
<evidence type="ECO:0000313" key="1">
    <source>
        <dbReference type="EMBL" id="AEA39023.1"/>
    </source>
</evidence>
<dbReference type="GeneID" id="10447432"/>
<sequence length="89" mass="10920">MKYLKSEYSLDQLVLDEENKLICILFNSNYQDYYFYKSSCSNFFRKKKKKNIVFFSVDNTISKSFNQIYEISKTFDKIYFYKNKKISFN</sequence>
<proteinExistence type="predicted"/>
<dbReference type="Proteomes" id="UP000243423">
    <property type="component" value="Nucleomorph 3"/>
</dbReference>